<proteinExistence type="predicted"/>
<sequence>MGEIVINRGSQKIDLLSLIPFVTVTNANHIQEILSADRIEITIETVNPMLFYLGDYIIQAGRKFTLNQDPKMQKLNETHYIYNLNFEGVQYDLLRKKYFNYDSEGFYTTGDFPLTGEIDVFLVTLLNNAERDEIEYDWILGEVPQDTDTKTITFDNANCLSALQTVCEEFEQEFEIIQDIVEKTNTLNIKKIGTTLPYSFEYGMGNGLYGLSREKVSEGQVITRLYPYGSNSNIPTDYRNFSPRLKLPESFGSYIQDNAKVDLYGLVEEIKNYDDIKPTFKGIISSVGAFDANKGTMPFVCDNMDFDLNEKKTDGVSTKYLIAGTPAKIHINKGNLAGYSFELHKYTHATKTFEIKQFADERDQKFPDTATIFTFAPGDEFTLIDIIMPDIYIANAENKLKEKALEDYEKLSQNNVKYSLDIDPLFFASIDGGVDVKHLGIGDFVNIKDTALGINKTSRIISLTRDLLNFDGYKYSVDISDSYEISTVTQILQDIQTVSSQVETVIVRNKEAMLSGYRRMKELQGLVFDTDGYFDPINIKPNSIETNMLTVGAKSQQLTLESVIFTANKNNNPNLVNISNGKLVHFSIDETGIREWFLLGIEQTLLSNAPHYIYARVPRGNNTGTFLITTEQRKFDSEANFYNFLVAVLFAPQNGIRLTELMYGSTFIHGRTITTGRIQSVDGLTWFDLDTGQIKGKIEFLPDSPAYDQINNSIIIGGRNLVKKSNQFIDSSAYLVKEYDLGEDFVTAQKYTITIETRSENQNPASYFGLWDSTGSILVGNITKISTNKYQQTFTFPTGIANKKKIKIYHLPNDSTFYQIERIKLEKGTKSTDWTPAPEDVQEAITNAENSANTANALLSDISNDNKLTAQEKQALKKEYDIILAEKPQLQAQATTYGVSVTNYVNAYNNLVVYTNPLLVNLSITSDIVGTVLRSTYSTYYTAKVNLLKAVTDMVNDDLSEIGDMVNEAQQTADSALSQLTDIASDSKLTASEKQTTLNEWNRIKSEYLQNNALASSLSISVTNYQNAYNGLNSYITPLLSNLTTTSAIDGAIFRATFKGYYDQNIAITTAIANKQIENIRVGGKNIVRFSKEFIDSNAYLVKTFDLSEDFIIGQEYIVTVKNKVIPSNPSASFGLWDSSGNILITEMLQIDSVTFQRKFTFNQSIANKRKINLYRIPNDSTFYQFEWIKIEKGNKATDWTPAPEDVDVAISNANTNSANALAQAQNAINTANTASQMTNFMQTTIDGNVVATGTMLVGSANGANGGITGVIDNGIDSVSLWFGTNYANRYNAPFRTTQKGHTYLSGIEIESKKPNSNAGVKIKDGLITITRNSGIKAFEFGVVNEKEVFNIYNSDGLMVASIGDRGIVFNGYLPESYEQQDFYRFPNQSLTIAQMFADSKSRSRVLTESNGIYKQTINAPNLSAYLYFAGYNFESANNDQYNFKYFSTQNKLGAKITDGWYGVTYRRDIPQSATVEFTVEIYYIENGLPTLMEGATYTENWSWFIIQ</sequence>
<dbReference type="Proteomes" id="UP000295313">
    <property type="component" value="Unassembled WGS sequence"/>
</dbReference>
<dbReference type="OrthoDB" id="1031347at2"/>
<protein>
    <submittedName>
        <fullName evidence="2">Uncharacterized protein</fullName>
    </submittedName>
</protein>
<dbReference type="RefSeq" id="WP_133944044.1">
    <property type="nucleotide sequence ID" value="NZ_SOEO01000002.1"/>
</dbReference>
<keyword evidence="3" id="KW-1185">Reference proteome</keyword>
<gene>
    <name evidence="2" type="ORF">B0I22_1583</name>
</gene>
<evidence type="ECO:0000313" key="3">
    <source>
        <dbReference type="Proteomes" id="UP000295313"/>
    </source>
</evidence>
<feature type="coiled-coil region" evidence="1">
    <location>
        <begin position="859"/>
        <end position="893"/>
    </location>
</feature>
<reference evidence="2 3" key="1">
    <citation type="submission" date="2019-03" db="EMBL/GenBank/DDBJ databases">
        <title>Genomic Encyclopedia of Type Strains, Phase III (KMG-III): the genomes of soil and plant-associated and newly described type strains.</title>
        <authorList>
            <person name="Whitman W."/>
        </authorList>
    </citation>
    <scope>NUCLEOTIDE SEQUENCE [LARGE SCALE GENOMIC DNA]</scope>
    <source>
        <strain evidence="2 3">CGMCC 1.12802</strain>
    </source>
</reference>
<keyword evidence="1" id="KW-0175">Coiled coil</keyword>
<evidence type="ECO:0000313" key="2">
    <source>
        <dbReference type="EMBL" id="TDX83995.1"/>
    </source>
</evidence>
<feature type="coiled-coil region" evidence="1">
    <location>
        <begin position="394"/>
        <end position="421"/>
    </location>
</feature>
<organism evidence="2 3">
    <name type="scientific">Epilithonimonas xixisoli</name>
    <dbReference type="NCBI Taxonomy" id="1476462"/>
    <lineage>
        <taxon>Bacteria</taxon>
        <taxon>Pseudomonadati</taxon>
        <taxon>Bacteroidota</taxon>
        <taxon>Flavobacteriia</taxon>
        <taxon>Flavobacteriales</taxon>
        <taxon>Weeksellaceae</taxon>
        <taxon>Chryseobacterium group</taxon>
        <taxon>Epilithonimonas</taxon>
    </lineage>
</organism>
<dbReference type="EMBL" id="SOEO01000002">
    <property type="protein sequence ID" value="TDX83995.1"/>
    <property type="molecule type" value="Genomic_DNA"/>
</dbReference>
<accession>A0A4R8I6J4</accession>
<comment type="caution">
    <text evidence="2">The sequence shown here is derived from an EMBL/GenBank/DDBJ whole genome shotgun (WGS) entry which is preliminary data.</text>
</comment>
<name>A0A4R8I6J4_9FLAO</name>
<evidence type="ECO:0000256" key="1">
    <source>
        <dbReference type="SAM" id="Coils"/>
    </source>
</evidence>